<name>A0AC34GST3_9BILA</name>
<reference evidence="2" key="1">
    <citation type="submission" date="2022-11" db="UniProtKB">
        <authorList>
            <consortium name="WormBaseParasite"/>
        </authorList>
    </citation>
    <scope>IDENTIFICATION</scope>
</reference>
<sequence>MIKHDTVLEEIHQGSDSVVATIFFLIAKVYVLPDKNPTVKDHIKIIGSAVCSIIFNLLKLIVSKYYDWILHRTPAWLPKITDQVLSVSGYEKEKFKCFFVHQNEKLCNSKVAVEMYSNKIEKVCFLHFLGGLKTSWIAKCDEKCIIYKHNEITNVVVVENAIRLNDRVTINELSITFEKKESIEKFKSIYESSFESARSPV</sequence>
<dbReference type="Proteomes" id="UP000887579">
    <property type="component" value="Unplaced"/>
</dbReference>
<evidence type="ECO:0000313" key="2">
    <source>
        <dbReference type="WBParaSite" id="ES5_v2.g7752.t1"/>
    </source>
</evidence>
<accession>A0AC34GST3</accession>
<proteinExistence type="predicted"/>
<dbReference type="WBParaSite" id="ES5_v2.g7752.t1">
    <property type="protein sequence ID" value="ES5_v2.g7752.t1"/>
    <property type="gene ID" value="ES5_v2.g7752"/>
</dbReference>
<protein>
    <submittedName>
        <fullName evidence="2">Uncharacterized protein</fullName>
    </submittedName>
</protein>
<organism evidence="1 2">
    <name type="scientific">Panagrolaimus sp. ES5</name>
    <dbReference type="NCBI Taxonomy" id="591445"/>
    <lineage>
        <taxon>Eukaryota</taxon>
        <taxon>Metazoa</taxon>
        <taxon>Ecdysozoa</taxon>
        <taxon>Nematoda</taxon>
        <taxon>Chromadorea</taxon>
        <taxon>Rhabditida</taxon>
        <taxon>Tylenchina</taxon>
        <taxon>Panagrolaimomorpha</taxon>
        <taxon>Panagrolaimoidea</taxon>
        <taxon>Panagrolaimidae</taxon>
        <taxon>Panagrolaimus</taxon>
    </lineage>
</organism>
<evidence type="ECO:0000313" key="1">
    <source>
        <dbReference type="Proteomes" id="UP000887579"/>
    </source>
</evidence>